<reference evidence="4" key="1">
    <citation type="journal article" date="2020" name="PLoS Negl. Trop. Dis.">
        <title>High-quality nuclear genome for Sarcoptes scabiei-A critical resource for a neglected parasite.</title>
        <authorList>
            <person name="Korhonen P.K."/>
            <person name="Gasser R.B."/>
            <person name="Ma G."/>
            <person name="Wang T."/>
            <person name="Stroehlein A.J."/>
            <person name="Young N.D."/>
            <person name="Ang C.S."/>
            <person name="Fernando D.D."/>
            <person name="Lu H.C."/>
            <person name="Taylor S."/>
            <person name="Reynolds S.L."/>
            <person name="Mofiz E."/>
            <person name="Najaraj S.H."/>
            <person name="Gowda H."/>
            <person name="Madugundu A."/>
            <person name="Renuse S."/>
            <person name="Holt D."/>
            <person name="Pandey A."/>
            <person name="Papenfuss A.T."/>
            <person name="Fischer K."/>
        </authorList>
    </citation>
    <scope>NUCLEOTIDE SEQUENCE [LARGE SCALE GENOMIC DNA]</scope>
</reference>
<accession>A0A834R6I6</accession>
<dbReference type="OrthoDB" id="6503948at2759"/>
<reference evidence="2" key="2">
    <citation type="submission" date="2020-01" db="EMBL/GenBank/DDBJ databases">
        <authorList>
            <person name="Korhonen P.K.K."/>
            <person name="Guangxu M.G."/>
            <person name="Wang T.W."/>
            <person name="Stroehlein A.J.S."/>
            <person name="Young N.D."/>
            <person name="Ang C.-S.A."/>
            <person name="Fernando D.W.F."/>
            <person name="Lu H.L."/>
            <person name="Taylor S.T."/>
            <person name="Ehtesham M.E.M."/>
            <person name="Najaraj S.H.N."/>
            <person name="Harsha G.H.G."/>
            <person name="Madugundu A.M."/>
            <person name="Renuse S.R."/>
            <person name="Holt D.H."/>
            <person name="Pandey A.P."/>
            <person name="Papenfuss A.P."/>
            <person name="Gasser R.B.G."/>
            <person name="Fischer K.F."/>
        </authorList>
    </citation>
    <scope>NUCLEOTIDE SEQUENCE</scope>
    <source>
        <strain evidence="2">SSS_KF_BRIS2020</strain>
    </source>
</reference>
<evidence type="ECO:0000313" key="4">
    <source>
        <dbReference type="Proteomes" id="UP000070412"/>
    </source>
</evidence>
<gene>
    <name evidence="2" type="ORF">SSS_5223</name>
</gene>
<organism evidence="2">
    <name type="scientific">Sarcoptes scabiei</name>
    <name type="common">Itch mite</name>
    <name type="synonym">Acarus scabiei</name>
    <dbReference type="NCBI Taxonomy" id="52283"/>
    <lineage>
        <taxon>Eukaryota</taxon>
        <taxon>Metazoa</taxon>
        <taxon>Ecdysozoa</taxon>
        <taxon>Arthropoda</taxon>
        <taxon>Chelicerata</taxon>
        <taxon>Arachnida</taxon>
        <taxon>Acari</taxon>
        <taxon>Acariformes</taxon>
        <taxon>Sarcoptiformes</taxon>
        <taxon>Astigmata</taxon>
        <taxon>Psoroptidia</taxon>
        <taxon>Sarcoptoidea</taxon>
        <taxon>Sarcoptidae</taxon>
        <taxon>Sarcoptinae</taxon>
        <taxon>Sarcoptes</taxon>
    </lineage>
</organism>
<name>A0A834R6I6_SARSC</name>
<keyword evidence="1" id="KW-0812">Transmembrane</keyword>
<protein>
    <submittedName>
        <fullName evidence="2 3">Uncharacterized protein</fullName>
    </submittedName>
</protein>
<dbReference type="EnsemblMetazoa" id="SSS_5223s_mrna">
    <property type="protein sequence ID" value="KAF7491799.1"/>
    <property type="gene ID" value="SSS_5223"/>
</dbReference>
<evidence type="ECO:0000256" key="1">
    <source>
        <dbReference type="SAM" id="Phobius"/>
    </source>
</evidence>
<dbReference type="Proteomes" id="UP000070412">
    <property type="component" value="Unassembled WGS sequence"/>
</dbReference>
<evidence type="ECO:0000313" key="3">
    <source>
        <dbReference type="EnsemblMetazoa" id="KAF7491799.1"/>
    </source>
</evidence>
<keyword evidence="1" id="KW-0472">Membrane</keyword>
<keyword evidence="1" id="KW-1133">Transmembrane helix</keyword>
<evidence type="ECO:0000313" key="2">
    <source>
        <dbReference type="EMBL" id="KAF7491799.1"/>
    </source>
</evidence>
<dbReference type="AlphaFoldDB" id="A0A834R6I6"/>
<reference evidence="3" key="3">
    <citation type="submission" date="2022-06" db="UniProtKB">
        <authorList>
            <consortium name="EnsemblMetazoa"/>
        </authorList>
    </citation>
    <scope>IDENTIFICATION</scope>
</reference>
<keyword evidence="4" id="KW-1185">Reference proteome</keyword>
<sequence>MIYLEKIIQIRKLFTIFSLMIVMILSLISFSQQSIGYFENYGWPSYGIVKPFWMTPFSSYPTKPISGYSRSAKILSAGVVRSAPGTGRNNMFRYR</sequence>
<proteinExistence type="predicted"/>
<dbReference type="EMBL" id="WVUK01000058">
    <property type="protein sequence ID" value="KAF7491799.1"/>
    <property type="molecule type" value="Genomic_DNA"/>
</dbReference>
<feature type="transmembrane region" description="Helical" evidence="1">
    <location>
        <begin position="12"/>
        <end position="30"/>
    </location>
</feature>